<evidence type="ECO:0000313" key="1">
    <source>
        <dbReference type="EMBL" id="GAG87892.1"/>
    </source>
</evidence>
<sequence>MADFYNQLDQEAGIINYDLLDQEAGVPAVESSFASQALGAVITGGMNFVRSVILEAPTHVAKLAVMLGTAGEGLPPEAIEAHRKMVEEKQKIDPSYEPPGVGHLRLIKEYKQGMESIIRSHPEWEYESHKNFLDLLTSPRKLFLAIAESTPVLVSAGLMIAAGQPHIASAMMYASEGQEAYDRAIIDKATLKEAEWAYHMYGSVATIVETLRLKGMLKIATLGKSSPTNTRNQTHHTT</sequence>
<gene>
    <name evidence="1" type="ORF">S01H4_24738</name>
</gene>
<organism evidence="1">
    <name type="scientific">marine sediment metagenome</name>
    <dbReference type="NCBI Taxonomy" id="412755"/>
    <lineage>
        <taxon>unclassified sequences</taxon>
        <taxon>metagenomes</taxon>
        <taxon>ecological metagenomes</taxon>
    </lineage>
</organism>
<comment type="caution">
    <text evidence="1">The sequence shown here is derived from an EMBL/GenBank/DDBJ whole genome shotgun (WGS) entry which is preliminary data.</text>
</comment>
<dbReference type="EMBL" id="BART01011666">
    <property type="protein sequence ID" value="GAG87892.1"/>
    <property type="molecule type" value="Genomic_DNA"/>
</dbReference>
<accession>X1C3F3</accession>
<protein>
    <submittedName>
        <fullName evidence="1">Uncharacterized protein</fullName>
    </submittedName>
</protein>
<proteinExistence type="predicted"/>
<dbReference type="AlphaFoldDB" id="X1C3F3"/>
<reference evidence="1" key="1">
    <citation type="journal article" date="2014" name="Front. Microbiol.">
        <title>High frequency of phylogenetically diverse reductive dehalogenase-homologous genes in deep subseafloor sedimentary metagenomes.</title>
        <authorList>
            <person name="Kawai M."/>
            <person name="Futagami T."/>
            <person name="Toyoda A."/>
            <person name="Takaki Y."/>
            <person name="Nishi S."/>
            <person name="Hori S."/>
            <person name="Arai W."/>
            <person name="Tsubouchi T."/>
            <person name="Morono Y."/>
            <person name="Uchiyama I."/>
            <person name="Ito T."/>
            <person name="Fujiyama A."/>
            <person name="Inagaki F."/>
            <person name="Takami H."/>
        </authorList>
    </citation>
    <scope>NUCLEOTIDE SEQUENCE</scope>
    <source>
        <strain evidence="1">Expedition CK06-06</strain>
    </source>
</reference>
<feature type="non-terminal residue" evidence="1">
    <location>
        <position position="238"/>
    </location>
</feature>
<name>X1C3F3_9ZZZZ</name>